<dbReference type="SUPFAM" id="SSF56712">
    <property type="entry name" value="Prokaryotic type I DNA topoisomerase"/>
    <property type="match status" value="1"/>
</dbReference>
<dbReference type="InterPro" id="IPR013824">
    <property type="entry name" value="Topo_IA_cen_sub1"/>
</dbReference>
<dbReference type="InterPro" id="IPR023405">
    <property type="entry name" value="Topo_IA_core_domain"/>
</dbReference>
<dbReference type="InterPro" id="IPR013825">
    <property type="entry name" value="Topo_IA_cen_sub2"/>
</dbReference>
<dbReference type="Pfam" id="PF13342">
    <property type="entry name" value="Toprim_Crpt"/>
    <property type="match status" value="1"/>
</dbReference>
<evidence type="ECO:0000256" key="1">
    <source>
        <dbReference type="ARBA" id="ARBA00000213"/>
    </source>
</evidence>
<evidence type="ECO:0000259" key="12">
    <source>
        <dbReference type="PROSITE" id="PS52039"/>
    </source>
</evidence>
<dbReference type="InterPro" id="IPR003602">
    <property type="entry name" value="Topo_IA_DNA-bd_dom"/>
</dbReference>
<dbReference type="InterPro" id="IPR023406">
    <property type="entry name" value="Topo_IA_AS"/>
</dbReference>
<keyword evidence="6 13" id="KW-0413">Isomerase</keyword>
<evidence type="ECO:0000256" key="2">
    <source>
        <dbReference type="ARBA" id="ARBA00009446"/>
    </source>
</evidence>
<dbReference type="CDD" id="cd03362">
    <property type="entry name" value="TOPRIM_TopoIA_TopoIII"/>
    <property type="match status" value="1"/>
</dbReference>
<comment type="catalytic activity">
    <reaction evidence="1">
        <text>ATP-independent breakage of single-stranded DNA, followed by passage and rejoining.</text>
        <dbReference type="EC" id="5.6.2.1"/>
    </reaction>
</comment>
<dbReference type="InterPro" id="IPR006171">
    <property type="entry name" value="TOPRIM_dom"/>
</dbReference>
<dbReference type="InterPro" id="IPR025589">
    <property type="entry name" value="Toprim_C_rpt"/>
</dbReference>
<keyword evidence="4" id="KW-0799">Topoisomerase</keyword>
<dbReference type="SMART" id="SM00436">
    <property type="entry name" value="TOP1Bc"/>
    <property type="match status" value="1"/>
</dbReference>
<dbReference type="Gene3D" id="2.70.20.10">
    <property type="entry name" value="Topoisomerase I, domain 3"/>
    <property type="match status" value="1"/>
</dbReference>
<name>A0A383U5F1_9FLAO</name>
<dbReference type="InterPro" id="IPR003601">
    <property type="entry name" value="Topo_IA_2"/>
</dbReference>
<keyword evidence="14" id="KW-1185">Reference proteome</keyword>
<keyword evidence="5" id="KW-0238">DNA-binding</keyword>
<dbReference type="PROSITE" id="PS52039">
    <property type="entry name" value="TOPO_IA_2"/>
    <property type="match status" value="1"/>
</dbReference>
<evidence type="ECO:0000256" key="5">
    <source>
        <dbReference type="ARBA" id="ARBA00023125"/>
    </source>
</evidence>
<dbReference type="Gene3D" id="1.10.460.10">
    <property type="entry name" value="Topoisomerase I, domain 2"/>
    <property type="match status" value="1"/>
</dbReference>
<dbReference type="Proteomes" id="UP000262142">
    <property type="component" value="Unassembled WGS sequence"/>
</dbReference>
<dbReference type="PANTHER" id="PTHR11390">
    <property type="entry name" value="PROKARYOTIC DNA TOPOISOMERASE"/>
    <property type="match status" value="1"/>
</dbReference>
<feature type="domain" description="Topo IA-type catalytic" evidence="12">
    <location>
        <begin position="156"/>
        <end position="593"/>
    </location>
</feature>
<dbReference type="InterPro" id="IPR034144">
    <property type="entry name" value="TOPRIM_TopoIII"/>
</dbReference>
<proteinExistence type="inferred from homology"/>
<organism evidence="13 14">
    <name type="scientific">Candidatus Ornithobacterium hominis</name>
    <dbReference type="NCBI Taxonomy" id="2497989"/>
    <lineage>
        <taxon>Bacteria</taxon>
        <taxon>Pseudomonadati</taxon>
        <taxon>Bacteroidota</taxon>
        <taxon>Flavobacteriia</taxon>
        <taxon>Flavobacteriales</taxon>
        <taxon>Weeksellaceae</taxon>
        <taxon>Ornithobacterium</taxon>
    </lineage>
</organism>
<dbReference type="GO" id="GO:0006265">
    <property type="term" value="P:DNA topological change"/>
    <property type="evidence" value="ECO:0007669"/>
    <property type="project" value="InterPro"/>
</dbReference>
<protein>
    <recommendedName>
        <fullName evidence="3">DNA topoisomerase</fullName>
        <ecNumber evidence="3">5.6.2.1</ecNumber>
    </recommendedName>
    <alternativeName>
        <fullName evidence="10">Omega-protein</fullName>
    </alternativeName>
    <alternativeName>
        <fullName evidence="9">Relaxing enzyme</fullName>
    </alternativeName>
    <alternativeName>
        <fullName evidence="7">Swivelase</fullName>
    </alternativeName>
    <alternativeName>
        <fullName evidence="8">Untwisting enzyme</fullName>
    </alternativeName>
</protein>
<sequence length="699" mass="79877">MKLIIAEKPTQAKDYAKALGGFNSKNGYLENSEYYITWCFGHLIELERDTAYRNEGKWSKDYLPLIPKKYQYKIGSGKNGKPDAGKKKQLDIIQNLMNKSSSIINATDADREGELIFMYVYNYLNCKLPFQRLWISSLTDGDIKKGFQNLLPSTELANLNKSAYARAIADWLVGINGTQASTLQFGNGSLLTIGRVQTAILKIICERYLKHKNHTKAFTYKIRANHSLNIDFHSETEAYEAKTSAENILAKLSLSSHRCINVENSVKKVAPPLLFSIDTLIIEANKHYGYTGKQTLDLAQKLYEKKLTSYPRTDSEYINQENFDKLKTFLPSFSKSYLNIDFSFSANSPKSVNDKKLTGSHDAIVPTGENSGIDSLLEPERNLYNLILARCLQSFSPPAEYNKTKITFDNQSILFNTYGSKLMKLGWKKYELKNTDEKDIEEQELDIKIQPNQIIEVKNFELKEIESKPPALYSEVNLTKDLTNFGTLLKEEKPELLEKIKSNIDIKSLQIGTQATRPAIIERLKFLKFIELKKNKFLPTEKGLEYYNIIKDLQVSDVITTAIWEMKLKKVAEGTEDVKLFYKEITDFTNNIVQDIFSKDTKLTSITTERKTLGKCPKCSDGNILEGKKSFGCTNWKKGCDFTIWKTIAGKKISELVIQDLISKKETRLLKGFKSKTGKSFDTRLKLNNEFKIEFDFNK</sequence>
<dbReference type="PRINTS" id="PR00417">
    <property type="entry name" value="PRTPISMRASEI"/>
</dbReference>
<accession>A0A383U5F1</accession>
<evidence type="ECO:0000256" key="3">
    <source>
        <dbReference type="ARBA" id="ARBA00012891"/>
    </source>
</evidence>
<dbReference type="GO" id="GO:0003917">
    <property type="term" value="F:DNA topoisomerase type I (single strand cut, ATP-independent) activity"/>
    <property type="evidence" value="ECO:0007669"/>
    <property type="project" value="UniProtKB-EC"/>
</dbReference>
<dbReference type="OrthoDB" id="9803554at2"/>
<dbReference type="SMART" id="SM00437">
    <property type="entry name" value="TOP1Ac"/>
    <property type="match status" value="1"/>
</dbReference>
<evidence type="ECO:0000256" key="7">
    <source>
        <dbReference type="ARBA" id="ARBA00030003"/>
    </source>
</evidence>
<evidence type="ECO:0000256" key="8">
    <source>
        <dbReference type="ARBA" id="ARBA00031985"/>
    </source>
</evidence>
<evidence type="ECO:0000313" key="14">
    <source>
        <dbReference type="Proteomes" id="UP000262142"/>
    </source>
</evidence>
<dbReference type="GO" id="GO:0006281">
    <property type="term" value="P:DNA repair"/>
    <property type="evidence" value="ECO:0007669"/>
    <property type="project" value="TreeGrafter"/>
</dbReference>
<evidence type="ECO:0000313" key="13">
    <source>
        <dbReference type="EMBL" id="SZD74351.1"/>
    </source>
</evidence>
<evidence type="ECO:0000256" key="6">
    <source>
        <dbReference type="ARBA" id="ARBA00023235"/>
    </source>
</evidence>
<dbReference type="InterPro" id="IPR000380">
    <property type="entry name" value="Topo_IA"/>
</dbReference>
<comment type="similarity">
    <text evidence="2">Belongs to the type IA topoisomerase family.</text>
</comment>
<evidence type="ECO:0000259" key="11">
    <source>
        <dbReference type="PROSITE" id="PS50880"/>
    </source>
</evidence>
<dbReference type="RefSeq" id="WP_119059909.1">
    <property type="nucleotide sequence ID" value="NZ_UNSC01000012.1"/>
</dbReference>
<dbReference type="GO" id="GO:0043597">
    <property type="term" value="C:cytoplasmic replication fork"/>
    <property type="evidence" value="ECO:0007669"/>
    <property type="project" value="TreeGrafter"/>
</dbReference>
<evidence type="ECO:0000256" key="4">
    <source>
        <dbReference type="ARBA" id="ARBA00023029"/>
    </source>
</evidence>
<evidence type="ECO:0000256" key="9">
    <source>
        <dbReference type="ARBA" id="ARBA00032235"/>
    </source>
</evidence>
<dbReference type="EMBL" id="UNSC01000012">
    <property type="protein sequence ID" value="SZD74351.1"/>
    <property type="molecule type" value="Genomic_DNA"/>
</dbReference>
<dbReference type="Gene3D" id="1.10.290.10">
    <property type="entry name" value="Topoisomerase I, domain 4"/>
    <property type="match status" value="1"/>
</dbReference>
<dbReference type="AlphaFoldDB" id="A0A383U5F1"/>
<feature type="domain" description="Toprim" evidence="11">
    <location>
        <begin position="1"/>
        <end position="139"/>
    </location>
</feature>
<reference evidence="13 14" key="1">
    <citation type="submission" date="2018-09" db="EMBL/GenBank/DDBJ databases">
        <authorList>
            <consortium name="Pathogen Informatics"/>
        </authorList>
    </citation>
    <scope>NUCLEOTIDE SEQUENCE [LARGE SCALE GENOMIC DNA]</scope>
    <source>
        <strain evidence="13 14">OH-22767</strain>
    </source>
</reference>
<dbReference type="GO" id="GO:0006310">
    <property type="term" value="P:DNA recombination"/>
    <property type="evidence" value="ECO:0007669"/>
    <property type="project" value="TreeGrafter"/>
</dbReference>
<evidence type="ECO:0000256" key="10">
    <source>
        <dbReference type="ARBA" id="ARBA00032877"/>
    </source>
</evidence>
<dbReference type="EC" id="5.6.2.1" evidence="3"/>
<gene>
    <name evidence="13" type="primary">topB</name>
    <name evidence="13" type="ORF">SAMEA104719789_01777</name>
</gene>
<dbReference type="Pfam" id="PF01751">
    <property type="entry name" value="Toprim"/>
    <property type="match status" value="1"/>
</dbReference>
<dbReference type="InterPro" id="IPR013826">
    <property type="entry name" value="Topo_IA_cen_sub3"/>
</dbReference>
<dbReference type="PROSITE" id="PS00396">
    <property type="entry name" value="TOPO_IA_1"/>
    <property type="match status" value="1"/>
</dbReference>
<dbReference type="InterPro" id="IPR013497">
    <property type="entry name" value="Topo_IA_cen"/>
</dbReference>
<dbReference type="Gene3D" id="3.40.50.140">
    <property type="match status" value="1"/>
</dbReference>
<dbReference type="SMART" id="SM00493">
    <property type="entry name" value="TOPRIM"/>
    <property type="match status" value="1"/>
</dbReference>
<dbReference type="Pfam" id="PF01131">
    <property type="entry name" value="Topoisom_bac"/>
    <property type="match status" value="1"/>
</dbReference>
<dbReference type="GO" id="GO:0003677">
    <property type="term" value="F:DNA binding"/>
    <property type="evidence" value="ECO:0007669"/>
    <property type="project" value="UniProtKB-KW"/>
</dbReference>
<dbReference type="PANTHER" id="PTHR11390:SF21">
    <property type="entry name" value="DNA TOPOISOMERASE 3-ALPHA"/>
    <property type="match status" value="1"/>
</dbReference>
<dbReference type="PROSITE" id="PS50880">
    <property type="entry name" value="TOPRIM"/>
    <property type="match status" value="1"/>
</dbReference>